<dbReference type="Proteomes" id="UP000245880">
    <property type="component" value="Unassembled WGS sequence"/>
</dbReference>
<dbReference type="EMBL" id="QGDT01000012">
    <property type="protein sequence ID" value="PWJ55937.1"/>
    <property type="molecule type" value="Genomic_DNA"/>
</dbReference>
<evidence type="ECO:0000256" key="5">
    <source>
        <dbReference type="ARBA" id="ARBA00023237"/>
    </source>
</evidence>
<evidence type="ECO:0000313" key="10">
    <source>
        <dbReference type="EMBL" id="PWJ55937.1"/>
    </source>
</evidence>
<dbReference type="InterPro" id="IPR011990">
    <property type="entry name" value="TPR-like_helical_dom_sf"/>
</dbReference>
<feature type="chain" id="PRO_5016393681" evidence="7">
    <location>
        <begin position="22"/>
        <end position="602"/>
    </location>
</feature>
<comment type="subcellular location">
    <subcellularLocation>
        <location evidence="1">Cell outer membrane</location>
    </subcellularLocation>
</comment>
<feature type="signal peptide" evidence="7">
    <location>
        <begin position="1"/>
        <end position="21"/>
    </location>
</feature>
<keyword evidence="11" id="KW-1185">Reference proteome</keyword>
<evidence type="ECO:0000256" key="7">
    <source>
        <dbReference type="SAM" id="SignalP"/>
    </source>
</evidence>
<organism evidence="10 11">
    <name type="scientific">Dyadobacter jejuensis</name>
    <dbReference type="NCBI Taxonomy" id="1082580"/>
    <lineage>
        <taxon>Bacteria</taxon>
        <taxon>Pseudomonadati</taxon>
        <taxon>Bacteroidota</taxon>
        <taxon>Cytophagia</taxon>
        <taxon>Cytophagales</taxon>
        <taxon>Spirosomataceae</taxon>
        <taxon>Dyadobacter</taxon>
    </lineage>
</organism>
<evidence type="ECO:0000256" key="2">
    <source>
        <dbReference type="ARBA" id="ARBA00006275"/>
    </source>
</evidence>
<comment type="similarity">
    <text evidence="2">Belongs to the SusD family.</text>
</comment>
<gene>
    <name evidence="10" type="ORF">CLV98_11231</name>
</gene>
<dbReference type="Gene3D" id="1.25.40.390">
    <property type="match status" value="1"/>
</dbReference>
<dbReference type="AlphaFoldDB" id="A0A316B0B1"/>
<evidence type="ECO:0000259" key="9">
    <source>
        <dbReference type="Pfam" id="PF14322"/>
    </source>
</evidence>
<dbReference type="Pfam" id="PF07980">
    <property type="entry name" value="SusD_RagB"/>
    <property type="match status" value="1"/>
</dbReference>
<reference evidence="10 11" key="1">
    <citation type="submission" date="2018-03" db="EMBL/GenBank/DDBJ databases">
        <title>Genomic Encyclopedia of Archaeal and Bacterial Type Strains, Phase II (KMG-II): from individual species to whole genera.</title>
        <authorList>
            <person name="Goeker M."/>
        </authorList>
    </citation>
    <scope>NUCLEOTIDE SEQUENCE [LARGE SCALE GENOMIC DNA]</scope>
    <source>
        <strain evidence="10 11">DSM 100346</strain>
    </source>
</reference>
<feature type="region of interest" description="Disordered" evidence="6">
    <location>
        <begin position="309"/>
        <end position="329"/>
    </location>
</feature>
<feature type="domain" description="SusD-like N-terminal" evidence="9">
    <location>
        <begin position="25"/>
        <end position="224"/>
    </location>
</feature>
<name>A0A316B0B1_9BACT</name>
<accession>A0A316B0B1</accession>
<evidence type="ECO:0000256" key="3">
    <source>
        <dbReference type="ARBA" id="ARBA00022729"/>
    </source>
</evidence>
<dbReference type="InterPro" id="IPR033985">
    <property type="entry name" value="SusD-like_N"/>
</dbReference>
<protein>
    <submittedName>
        <fullName evidence="10">Putative outer membrane starch-binding protein</fullName>
    </submittedName>
</protein>
<dbReference type="GO" id="GO:0009279">
    <property type="term" value="C:cell outer membrane"/>
    <property type="evidence" value="ECO:0007669"/>
    <property type="project" value="UniProtKB-SubCell"/>
</dbReference>
<proteinExistence type="inferred from homology"/>
<keyword evidence="4" id="KW-0472">Membrane</keyword>
<keyword evidence="3 7" id="KW-0732">Signal</keyword>
<evidence type="ECO:0000313" key="11">
    <source>
        <dbReference type="Proteomes" id="UP000245880"/>
    </source>
</evidence>
<keyword evidence="5" id="KW-0998">Cell outer membrane</keyword>
<dbReference type="SUPFAM" id="SSF48452">
    <property type="entry name" value="TPR-like"/>
    <property type="match status" value="1"/>
</dbReference>
<dbReference type="InterPro" id="IPR012944">
    <property type="entry name" value="SusD_RagB_dom"/>
</dbReference>
<dbReference type="Pfam" id="PF14322">
    <property type="entry name" value="SusD-like_3"/>
    <property type="match status" value="1"/>
</dbReference>
<comment type="caution">
    <text evidence="10">The sequence shown here is derived from an EMBL/GenBank/DDBJ whole genome shotgun (WGS) entry which is preliminary data.</text>
</comment>
<evidence type="ECO:0000256" key="1">
    <source>
        <dbReference type="ARBA" id="ARBA00004442"/>
    </source>
</evidence>
<dbReference type="RefSeq" id="WP_109676761.1">
    <property type="nucleotide sequence ID" value="NZ_QGDT01000012.1"/>
</dbReference>
<feature type="domain" description="RagB/SusD" evidence="8">
    <location>
        <begin position="285"/>
        <end position="602"/>
    </location>
</feature>
<sequence length="602" mass="67043">MKFIVKLRIASLICLGLTPLAGCQDFLDENSISTQTSESYFVDATGYEDLVRACYPLLRDISRQRDLVYQGTDLFTNEGWHKAASGNTGNALNQYDVRFNSSNGSVNTLWNTLYSEIGRTNTAISRVDNIEGMDEALKLVRVSEAKFLRAFSYFHLVQQFGDVPMPLTESTTFSKEVTRVPAAEVYAQIIKDLTEAEQALPVTATDYGRATKGAAQFLLARVYLTRGWNFKQSLGGSNADFTTALAYADKVIAAYPLAANYTDLFPKHSKNPLKETFPTQNDRNPEIVFAVQYSDDVLTYDGGNNAHSIFGSGAEDTPGTKGRSSDYNRHLNDYTVSPSAYRLYDPQLDTRYAHNFVQAIYALLPVKDFKPILGDANTKINIAVGDTVVYFSPWNKPATIAEKGIDVGGKKHYAVLNTDQFAISAQSAFHNQQKYPMMWKFWEPGIPYGDAYGTLDFILFRSAEAYLIAAEAILKGATGAKLGGAEVYYNKVVDRALGTNLGADPKAALYPGDYASLESKSYRATAANISIDLILDERARELLAEGMRWYDLKRTNKLIERAKAMNPWTRISNQIQEFHLLRPIPQQELDRSSSNIPQNEGY</sequence>
<evidence type="ECO:0000256" key="4">
    <source>
        <dbReference type="ARBA" id="ARBA00023136"/>
    </source>
</evidence>
<evidence type="ECO:0000256" key="6">
    <source>
        <dbReference type="SAM" id="MobiDB-lite"/>
    </source>
</evidence>
<evidence type="ECO:0000259" key="8">
    <source>
        <dbReference type="Pfam" id="PF07980"/>
    </source>
</evidence>
<dbReference type="OrthoDB" id="906516at2"/>